<accession>A0A0G0EQD9</accession>
<feature type="signal peptide" evidence="2">
    <location>
        <begin position="1"/>
        <end position="26"/>
    </location>
</feature>
<proteinExistence type="predicted"/>
<dbReference type="Proteomes" id="UP000034581">
    <property type="component" value="Unassembled WGS sequence"/>
</dbReference>
<protein>
    <submittedName>
        <fullName evidence="4">Modifier protein of major autolysin LytC</fullName>
    </submittedName>
</protein>
<dbReference type="GO" id="GO:0000796">
    <property type="term" value="C:condensin complex"/>
    <property type="evidence" value="ECO:0007669"/>
    <property type="project" value="TreeGrafter"/>
</dbReference>
<dbReference type="Gene3D" id="6.10.250.3150">
    <property type="match status" value="1"/>
</dbReference>
<dbReference type="PANTHER" id="PTHR43941:SF1">
    <property type="entry name" value="STRUCTURAL MAINTENANCE OF CHROMOSOMES PROTEIN 2"/>
    <property type="match status" value="1"/>
</dbReference>
<dbReference type="Pfam" id="PF08486">
    <property type="entry name" value="SpoIID"/>
    <property type="match status" value="1"/>
</dbReference>
<dbReference type="InterPro" id="IPR013693">
    <property type="entry name" value="SpoIID/LytB_N"/>
</dbReference>
<evidence type="ECO:0000313" key="4">
    <source>
        <dbReference type="EMBL" id="KKP69542.1"/>
    </source>
</evidence>
<feature type="domain" description="Sporulation stage II protein D amidase enhancer LytB N-terminal" evidence="3">
    <location>
        <begin position="347"/>
        <end position="428"/>
    </location>
</feature>
<sequence length="600" mass="66878">MKTRKLLTIFVAISLLLNLVIPYTFADELDDTVKEKEAKEQEKQQTESQLFQAKQYEGTLASQLSQMTNDLYLARSEYANAVAKLNAKQQEISENETNIKTREEEVNYQTSLISARIRDLYKNSQYPPLSYLFLSDDFNKVNTEYVYRMNVINEDKKNITDLKDKIDVLNRERAALERDKTQMAEDKIDLENQKVHLEAQEVYLNSQIASARNTQNQLASQLTGITKDIANLSAKEQQILAAKAAAAAASTSVGSKEQNGGVISEGTPSKTSGDFYSFWSYGFPHRVGMNQYGAYGRALAGQTVRTILHSYYANTTITGLDAGTSAYPVPEKIKVDGYGWISFEDLYLKGIGEMPSSWSMEALKAQAIAARSYALAYISYANYQNYTEYKNDPNAKSICTTQACQVFIGHVKDERWAQAVTETKGMVLLSSGVPITAYYASTAGGSTLSSEEVWGGYRPYALSLIDVDSTGKPFDGPGYGDSPWYHKSWGDDPWLSKEEVADMANAALLPEEYNDNLPSSANGGFTPEEVRAKLTELDLTVVANIKSIEVVVGAKQTESMRIYYDDTYVNLDPGRFLFVFNLRSPGTDAIWSSRFDIQSN</sequence>
<feature type="chain" id="PRO_5002531920" evidence="2">
    <location>
        <begin position="27"/>
        <end position="600"/>
    </location>
</feature>
<name>A0A0G0EQD9_UNCC3</name>
<dbReference type="GO" id="GO:0000793">
    <property type="term" value="C:condensed chromosome"/>
    <property type="evidence" value="ECO:0007669"/>
    <property type="project" value="TreeGrafter"/>
</dbReference>
<keyword evidence="2" id="KW-0732">Signal</keyword>
<dbReference type="InterPro" id="IPR013486">
    <property type="entry name" value="SpoIID/LytB"/>
</dbReference>
<reference evidence="4 5" key="1">
    <citation type="journal article" date="2015" name="Nature">
        <title>rRNA introns, odd ribosomes, and small enigmatic genomes across a large radiation of phyla.</title>
        <authorList>
            <person name="Brown C.T."/>
            <person name="Hug L.A."/>
            <person name="Thomas B.C."/>
            <person name="Sharon I."/>
            <person name="Castelle C.J."/>
            <person name="Singh A."/>
            <person name="Wilkins M.J."/>
            <person name="Williams K.H."/>
            <person name="Banfield J.F."/>
        </authorList>
    </citation>
    <scope>NUCLEOTIDE SEQUENCE [LARGE SCALE GENOMIC DNA]</scope>
</reference>
<comment type="caution">
    <text evidence="4">The sequence shown here is derived from an EMBL/GenBank/DDBJ whole genome shotgun (WGS) entry which is preliminary data.</text>
</comment>
<evidence type="ECO:0000256" key="1">
    <source>
        <dbReference type="SAM" id="Coils"/>
    </source>
</evidence>
<dbReference type="EMBL" id="LBQB01000005">
    <property type="protein sequence ID" value="KKP69542.1"/>
    <property type="molecule type" value="Genomic_DNA"/>
</dbReference>
<gene>
    <name evidence="4" type="ORF">UR67_C0005G0031</name>
</gene>
<keyword evidence="1" id="KW-0175">Coiled coil</keyword>
<dbReference type="GO" id="GO:0030435">
    <property type="term" value="P:sporulation resulting in formation of a cellular spore"/>
    <property type="evidence" value="ECO:0007669"/>
    <property type="project" value="InterPro"/>
</dbReference>
<dbReference type="STRING" id="1618350.UR67_C0005G0031"/>
<evidence type="ECO:0000259" key="3">
    <source>
        <dbReference type="Pfam" id="PF08486"/>
    </source>
</evidence>
<dbReference type="NCBIfam" id="TIGR02669">
    <property type="entry name" value="SpoIID_LytB"/>
    <property type="match status" value="1"/>
</dbReference>
<feature type="coiled-coil region" evidence="1">
    <location>
        <begin position="78"/>
        <end position="105"/>
    </location>
</feature>
<dbReference type="GO" id="GO:0000785">
    <property type="term" value="C:chromatin"/>
    <property type="evidence" value="ECO:0007669"/>
    <property type="project" value="TreeGrafter"/>
</dbReference>
<feature type="coiled-coil region" evidence="1">
    <location>
        <begin position="152"/>
        <end position="200"/>
    </location>
</feature>
<dbReference type="PANTHER" id="PTHR43941">
    <property type="entry name" value="STRUCTURAL MAINTENANCE OF CHROMOSOMES PROTEIN 2"/>
    <property type="match status" value="1"/>
</dbReference>
<dbReference type="AlphaFoldDB" id="A0A0G0EQD9"/>
<evidence type="ECO:0000313" key="5">
    <source>
        <dbReference type="Proteomes" id="UP000034581"/>
    </source>
</evidence>
<dbReference type="GO" id="GO:0003682">
    <property type="term" value="F:chromatin binding"/>
    <property type="evidence" value="ECO:0007669"/>
    <property type="project" value="TreeGrafter"/>
</dbReference>
<evidence type="ECO:0000256" key="2">
    <source>
        <dbReference type="SAM" id="SignalP"/>
    </source>
</evidence>
<organism evidence="4 5">
    <name type="scientific">candidate division CPR3 bacterium GW2011_GWF2_35_18</name>
    <dbReference type="NCBI Taxonomy" id="1618350"/>
    <lineage>
        <taxon>Bacteria</taxon>
        <taxon>Bacteria division CPR3</taxon>
    </lineage>
</organism>